<protein>
    <submittedName>
        <fullName evidence="3">Uncharacterized protein</fullName>
    </submittedName>
</protein>
<sequence length="254" mass="29418">MLSTSNSKRRLFSSTSSTSRNKRKHVFTSSTSRNKKRKKYLLRIPSEIISLIVSYCSYNTIIKAELDIPRISHRSYLYLGAGAIKIFRYKYDVHGRIPLPLFEQTVWEYRIKNLSTELGTVLYCMKSLETKYDHTIKRNIRNGTMKSIFNYFASSHPVCELGFIHIIIGEPLEANEIGYINDHWRCTWRGKIVSVLKKHEGKDIVRKGSGLVAAKMIIGVRDSDKFLTSVRDEAGKMYLECMEDKWFKNAVESI</sequence>
<accession>A0A481ZCP7</accession>
<evidence type="ECO:0000256" key="2">
    <source>
        <dbReference type="SAM" id="Phobius"/>
    </source>
</evidence>
<feature type="region of interest" description="Disordered" evidence="1">
    <location>
        <begin position="1"/>
        <end position="32"/>
    </location>
</feature>
<proteinExistence type="predicted"/>
<evidence type="ECO:0000313" key="3">
    <source>
        <dbReference type="EMBL" id="QBK93678.1"/>
    </source>
</evidence>
<keyword evidence="2" id="KW-0812">Transmembrane</keyword>
<feature type="transmembrane region" description="Helical" evidence="2">
    <location>
        <begin position="40"/>
        <end position="61"/>
    </location>
</feature>
<reference evidence="3" key="1">
    <citation type="journal article" date="2019" name="MBio">
        <title>Virus Genomes from Deep Sea Sediments Expand the Ocean Megavirome and Support Independent Origins of Viral Gigantism.</title>
        <authorList>
            <person name="Backstrom D."/>
            <person name="Yutin N."/>
            <person name="Jorgensen S.L."/>
            <person name="Dharamshi J."/>
            <person name="Homa F."/>
            <person name="Zaremba-Niedwiedzka K."/>
            <person name="Spang A."/>
            <person name="Wolf Y.I."/>
            <person name="Koonin E.V."/>
            <person name="Ettema T.J."/>
        </authorList>
    </citation>
    <scope>NUCLEOTIDE SEQUENCE</scope>
</reference>
<organism evidence="3">
    <name type="scientific">Pithovirus LCPAC404</name>
    <dbReference type="NCBI Taxonomy" id="2506597"/>
    <lineage>
        <taxon>Viruses</taxon>
        <taxon>Pithoviruses</taxon>
    </lineage>
</organism>
<name>A0A481ZCP7_9VIRU</name>
<dbReference type="EMBL" id="MK500603">
    <property type="protein sequence ID" value="QBK93678.1"/>
    <property type="molecule type" value="Genomic_DNA"/>
</dbReference>
<keyword evidence="2" id="KW-0472">Membrane</keyword>
<keyword evidence="2" id="KW-1133">Transmembrane helix</keyword>
<evidence type="ECO:0000256" key="1">
    <source>
        <dbReference type="SAM" id="MobiDB-lite"/>
    </source>
</evidence>
<gene>
    <name evidence="3" type="ORF">LCPAC404_03820</name>
</gene>